<feature type="region of interest" description="Disordered" evidence="1">
    <location>
        <begin position="189"/>
        <end position="263"/>
    </location>
</feature>
<feature type="region of interest" description="Disordered" evidence="1">
    <location>
        <begin position="1"/>
        <end position="20"/>
    </location>
</feature>
<protein>
    <submittedName>
        <fullName evidence="2">Uncharacterized protein</fullName>
    </submittedName>
</protein>
<dbReference type="GO" id="GO:0016491">
    <property type="term" value="F:oxidoreductase activity"/>
    <property type="evidence" value="ECO:0007669"/>
    <property type="project" value="InterPro"/>
</dbReference>
<dbReference type="PANTHER" id="PTHR33563:SF6">
    <property type="entry name" value="USPA DOMAIN-CONTAINING PROTEIN"/>
    <property type="match status" value="1"/>
</dbReference>
<dbReference type="EMBL" id="CM026421">
    <property type="protein sequence ID" value="KAG0591322.1"/>
    <property type="molecule type" value="Genomic_DNA"/>
</dbReference>
<keyword evidence="3" id="KW-1185">Reference proteome</keyword>
<evidence type="ECO:0000313" key="2">
    <source>
        <dbReference type="EMBL" id="KAG0591322.1"/>
    </source>
</evidence>
<proteinExistence type="predicted"/>
<dbReference type="OrthoDB" id="4062651at2759"/>
<dbReference type="Gene3D" id="3.40.50.620">
    <property type="entry name" value="HUPs"/>
    <property type="match status" value="1"/>
</dbReference>
<sequence>METLISLQSTGHRSIGEPTAPRPIGVEQGAVLVVLDVNKGISPAALYWALTNVVRKGDNIKILGIITHIANAMGFMIRVDQSTRNSPNIMELQFEIATKKEAIWRTAHVKEWCQRAGVKLEVDVKAGNNPKVIAIDEAKAMGAHHVVLDKNMKKDRKYFSDNLTCFVSRFRSSGGVDVIRSFAMPMINSNKLPPMAPTTPRGNHSTAPGHQSKASVGSNASHRGASSMSSTSFELGGESSDDYSAQEGDPLSAPSTGESMDRPLTPDLELKIRTAAEHAIAIANASKQGPNLYNLLRGPIQEPGENVYNMNVNPLRKPTVRKWLNEDDRIGMPPDLEPSGGSLTPRATEFEFRFEPQPLTPRNGQRVHHQHMGSNGWIGQLNVAPEMGQGKSLQGRHSLNATLRTQASFNGGRKHFRQDKLSMDMHWPLMHWADSRRGTKLLRTQYASQTVILASNNSMNNFRTAVRKSRVPVSSGLNYSDMVDSD</sequence>
<organism evidence="2 3">
    <name type="scientific">Ceratodon purpureus</name>
    <name type="common">Fire moss</name>
    <name type="synonym">Dicranum purpureum</name>
    <dbReference type="NCBI Taxonomy" id="3225"/>
    <lineage>
        <taxon>Eukaryota</taxon>
        <taxon>Viridiplantae</taxon>
        <taxon>Streptophyta</taxon>
        <taxon>Embryophyta</taxon>
        <taxon>Bryophyta</taxon>
        <taxon>Bryophytina</taxon>
        <taxon>Bryopsida</taxon>
        <taxon>Dicranidae</taxon>
        <taxon>Pseudoditrichales</taxon>
        <taxon>Ditrichaceae</taxon>
        <taxon>Ceratodon</taxon>
    </lineage>
</organism>
<dbReference type="InterPro" id="IPR002812">
    <property type="entry name" value="DHQS"/>
</dbReference>
<dbReference type="GO" id="GO:0009073">
    <property type="term" value="P:aromatic amino acid family biosynthetic process"/>
    <property type="evidence" value="ECO:0007669"/>
    <property type="project" value="InterPro"/>
</dbReference>
<comment type="caution">
    <text evidence="2">The sequence shown here is derived from an EMBL/GenBank/DDBJ whole genome shotgun (WGS) entry which is preliminary data.</text>
</comment>
<dbReference type="Proteomes" id="UP000822688">
    <property type="component" value="Chromosome 1"/>
</dbReference>
<feature type="compositionally biased region" description="Polar residues" evidence="1">
    <location>
        <begin position="1"/>
        <end position="12"/>
    </location>
</feature>
<evidence type="ECO:0000256" key="1">
    <source>
        <dbReference type="SAM" id="MobiDB-lite"/>
    </source>
</evidence>
<dbReference type="PANTHER" id="PTHR33563">
    <property type="match status" value="1"/>
</dbReference>
<reference evidence="2" key="1">
    <citation type="submission" date="2020-06" db="EMBL/GenBank/DDBJ databases">
        <title>WGS assembly of Ceratodon purpureus strain R40.</title>
        <authorList>
            <person name="Carey S.B."/>
            <person name="Jenkins J."/>
            <person name="Shu S."/>
            <person name="Lovell J.T."/>
            <person name="Sreedasyam A."/>
            <person name="Maumus F."/>
            <person name="Tiley G.P."/>
            <person name="Fernandez-Pozo N."/>
            <person name="Barry K."/>
            <person name="Chen C."/>
            <person name="Wang M."/>
            <person name="Lipzen A."/>
            <person name="Daum C."/>
            <person name="Saski C.A."/>
            <person name="Payton A.C."/>
            <person name="Mcbreen J.C."/>
            <person name="Conrad R.E."/>
            <person name="Kollar L.M."/>
            <person name="Olsson S."/>
            <person name="Huttunen S."/>
            <person name="Landis J.B."/>
            <person name="Wickett N.J."/>
            <person name="Johnson M.G."/>
            <person name="Rensing S.A."/>
            <person name="Grimwood J."/>
            <person name="Schmutz J."/>
            <person name="Mcdaniel S.F."/>
        </authorList>
    </citation>
    <scope>NUCLEOTIDE SEQUENCE</scope>
    <source>
        <strain evidence="2">R40</strain>
    </source>
</reference>
<dbReference type="AlphaFoldDB" id="A0A8T0J7W7"/>
<gene>
    <name evidence="2" type="ORF">KC19_1G166800</name>
</gene>
<evidence type="ECO:0000313" key="3">
    <source>
        <dbReference type="Proteomes" id="UP000822688"/>
    </source>
</evidence>
<dbReference type="InterPro" id="IPR014729">
    <property type="entry name" value="Rossmann-like_a/b/a_fold"/>
</dbReference>
<accession>A0A8T0J7W7</accession>
<name>A0A8T0J7W7_CERPU</name>
<feature type="compositionally biased region" description="Polar residues" evidence="1">
    <location>
        <begin position="200"/>
        <end position="233"/>
    </location>
</feature>
<dbReference type="GO" id="GO:0003856">
    <property type="term" value="F:3-dehydroquinate synthase activity"/>
    <property type="evidence" value="ECO:0007669"/>
    <property type="project" value="InterPro"/>
</dbReference>